<keyword evidence="3 6" id="KW-0812">Transmembrane</keyword>
<reference evidence="8 9" key="1">
    <citation type="submission" date="2016-07" db="EMBL/GenBank/DDBJ databases">
        <title>Pervasive Adenine N6-methylation of Active Genes in Fungi.</title>
        <authorList>
            <consortium name="DOE Joint Genome Institute"/>
            <person name="Mondo S.J."/>
            <person name="Dannebaum R.O."/>
            <person name="Kuo R.C."/>
            <person name="Labutti K."/>
            <person name="Haridas S."/>
            <person name="Kuo A."/>
            <person name="Salamov A."/>
            <person name="Ahrendt S.R."/>
            <person name="Lipzen A."/>
            <person name="Sullivan W."/>
            <person name="Andreopoulos W.B."/>
            <person name="Clum A."/>
            <person name="Lindquist E."/>
            <person name="Daum C."/>
            <person name="Ramamoorthy G.K."/>
            <person name="Gryganskyi A."/>
            <person name="Culley D."/>
            <person name="Magnuson J.K."/>
            <person name="James T.Y."/>
            <person name="O'Malley M.A."/>
            <person name="Stajich J.E."/>
            <person name="Spatafora J.W."/>
            <person name="Visel A."/>
            <person name="Grigoriev I.V."/>
        </authorList>
    </citation>
    <scope>NUCLEOTIDE SEQUENCE [LARGE SCALE GENOMIC DNA]</scope>
    <source>
        <strain evidence="8 9">PL171</strain>
    </source>
</reference>
<evidence type="ECO:0000256" key="4">
    <source>
        <dbReference type="ARBA" id="ARBA00022989"/>
    </source>
</evidence>
<evidence type="ECO:0000256" key="3">
    <source>
        <dbReference type="ARBA" id="ARBA00022692"/>
    </source>
</evidence>
<name>A0A1Y2HDV9_9FUNG</name>
<dbReference type="SUPFAM" id="SSF103473">
    <property type="entry name" value="MFS general substrate transporter"/>
    <property type="match status" value="1"/>
</dbReference>
<dbReference type="Proteomes" id="UP000193411">
    <property type="component" value="Unassembled WGS sequence"/>
</dbReference>
<feature type="transmembrane region" description="Helical" evidence="7">
    <location>
        <begin position="520"/>
        <end position="539"/>
    </location>
</feature>
<dbReference type="GO" id="GO:0022857">
    <property type="term" value="F:transmembrane transporter activity"/>
    <property type="evidence" value="ECO:0007669"/>
    <property type="project" value="InterPro"/>
</dbReference>
<dbReference type="GO" id="GO:0016020">
    <property type="term" value="C:membrane"/>
    <property type="evidence" value="ECO:0007669"/>
    <property type="project" value="UniProtKB-SubCell"/>
</dbReference>
<comment type="similarity">
    <text evidence="2 6">Belongs to the major facilitator superfamily. Proton-dependent oligopeptide transporter (POT/PTR) (TC 2.A.17) family.</text>
</comment>
<dbReference type="Gene3D" id="1.20.1250.20">
    <property type="entry name" value="MFS general substrate transporter like domains"/>
    <property type="match status" value="1"/>
</dbReference>
<dbReference type="AlphaFoldDB" id="A0A1Y2HDV9"/>
<dbReference type="InterPro" id="IPR036259">
    <property type="entry name" value="MFS_trans_sf"/>
</dbReference>
<keyword evidence="5 7" id="KW-0472">Membrane</keyword>
<evidence type="ECO:0000256" key="6">
    <source>
        <dbReference type="RuleBase" id="RU003755"/>
    </source>
</evidence>
<gene>
    <name evidence="8" type="ORF">BCR44DRAFT_1501742</name>
</gene>
<comment type="subcellular location">
    <subcellularLocation>
        <location evidence="1 6">Membrane</location>
        <topology evidence="1 6">Multi-pass membrane protein</topology>
    </subcellularLocation>
</comment>
<feature type="transmembrane region" description="Helical" evidence="7">
    <location>
        <begin position="353"/>
        <end position="377"/>
    </location>
</feature>
<dbReference type="InterPro" id="IPR000109">
    <property type="entry name" value="POT_fam"/>
</dbReference>
<feature type="transmembrane region" description="Helical" evidence="7">
    <location>
        <begin position="159"/>
        <end position="180"/>
    </location>
</feature>
<dbReference type="InterPro" id="IPR018456">
    <property type="entry name" value="PTR2_symporter_CS"/>
</dbReference>
<dbReference type="PANTHER" id="PTHR11654">
    <property type="entry name" value="OLIGOPEPTIDE TRANSPORTER-RELATED"/>
    <property type="match status" value="1"/>
</dbReference>
<dbReference type="Pfam" id="PF00854">
    <property type="entry name" value="PTR2"/>
    <property type="match status" value="1"/>
</dbReference>
<evidence type="ECO:0000256" key="7">
    <source>
        <dbReference type="SAM" id="Phobius"/>
    </source>
</evidence>
<evidence type="ECO:0000256" key="5">
    <source>
        <dbReference type="ARBA" id="ARBA00023136"/>
    </source>
</evidence>
<dbReference type="PROSITE" id="PS01023">
    <property type="entry name" value="PTR2_2"/>
    <property type="match status" value="1"/>
</dbReference>
<dbReference type="GO" id="GO:0006857">
    <property type="term" value="P:oligopeptide transport"/>
    <property type="evidence" value="ECO:0007669"/>
    <property type="project" value="InterPro"/>
</dbReference>
<dbReference type="EMBL" id="MCFL01000042">
    <property type="protein sequence ID" value="ORZ32739.1"/>
    <property type="molecule type" value="Genomic_DNA"/>
</dbReference>
<comment type="caution">
    <text evidence="8">The sequence shown here is derived from an EMBL/GenBank/DDBJ whole genome shotgun (WGS) entry which is preliminary data.</text>
</comment>
<feature type="transmembrane region" description="Helical" evidence="7">
    <location>
        <begin position="201"/>
        <end position="222"/>
    </location>
</feature>
<feature type="transmembrane region" description="Helical" evidence="7">
    <location>
        <begin position="397"/>
        <end position="422"/>
    </location>
</feature>
<feature type="transmembrane region" description="Helical" evidence="7">
    <location>
        <begin position="134"/>
        <end position="153"/>
    </location>
</feature>
<evidence type="ECO:0000256" key="1">
    <source>
        <dbReference type="ARBA" id="ARBA00004141"/>
    </source>
</evidence>
<dbReference type="PROSITE" id="PS01022">
    <property type="entry name" value="PTR2_1"/>
    <property type="match status" value="1"/>
</dbReference>
<proteinExistence type="inferred from homology"/>
<keyword evidence="9" id="KW-1185">Reference proteome</keyword>
<evidence type="ECO:0000313" key="8">
    <source>
        <dbReference type="EMBL" id="ORZ32739.1"/>
    </source>
</evidence>
<organism evidence="8 9">
    <name type="scientific">Catenaria anguillulae PL171</name>
    <dbReference type="NCBI Taxonomy" id="765915"/>
    <lineage>
        <taxon>Eukaryota</taxon>
        <taxon>Fungi</taxon>
        <taxon>Fungi incertae sedis</taxon>
        <taxon>Blastocladiomycota</taxon>
        <taxon>Blastocladiomycetes</taxon>
        <taxon>Blastocladiales</taxon>
        <taxon>Catenariaceae</taxon>
        <taxon>Catenaria</taxon>
    </lineage>
</organism>
<keyword evidence="4 7" id="KW-1133">Transmembrane helix</keyword>
<dbReference type="OrthoDB" id="8904098at2759"/>
<feature type="transmembrane region" description="Helical" evidence="7">
    <location>
        <begin position="234"/>
        <end position="255"/>
    </location>
</feature>
<evidence type="ECO:0000256" key="2">
    <source>
        <dbReference type="ARBA" id="ARBA00005982"/>
    </source>
</evidence>
<accession>A0A1Y2HDV9</accession>
<feature type="transmembrane region" description="Helical" evidence="7">
    <location>
        <begin position="483"/>
        <end position="500"/>
    </location>
</feature>
<evidence type="ECO:0000313" key="9">
    <source>
        <dbReference type="Proteomes" id="UP000193411"/>
    </source>
</evidence>
<keyword evidence="6" id="KW-0813">Transport</keyword>
<sequence length="548" mass="61045">MTEKTIAVTSEVELNTVDLLKAEYEETEGLTEKEKALLEKERRINADLDKRLAANPNALPRAVYFILPNEFGERFTFYGISALVNRYLQVIINDPVHGKVHAKELTHYWKLFTYFFPLVGAAISDSFLGKYKTIVYLSAVYLIGIIVLVITSIPKFRTLVSASIGLYLIAFGTGGIKPCVGPHGGDQFLKVQVDGIRRFFAFFYVSINLGALLTGFVTPPLATSFGCNGEERCYTAAFSLPAAVFFVAYVLFVYGHKYYRVVPPTGTFIPARMAVVIGRSIVRYFAGARPAPGASFFTLASDAYGEQFATETGEFLRMFLQIVPLSFVWMVYDQQSTEWQNQYDRMNQYFGSLYLSPEVFIAIVNPCLVVPMVAILSSYVYPFLDKRGIACTSLRRMALGSILVMIGFILSGFVQSSVLANFDGELDKSGQQIPGSCKNCVHGGWQIPQWFILSLGESMFSPTGNEFSYTQVGKATRAMSSSFWLLLVALGNFYVVWFEGVVGEATWAINENGDTKPAKYYVYSAICAGAILWFVGMAMRFKYRPGTM</sequence>
<protein>
    <submittedName>
        <fullName evidence="8">POT family-domain-containing protein</fullName>
    </submittedName>
</protein>